<dbReference type="EMBL" id="CADEAL010001610">
    <property type="protein sequence ID" value="CAB1433893.1"/>
    <property type="molecule type" value="Genomic_DNA"/>
</dbReference>
<name>A0A9N7YQ94_PLEPL</name>
<sequence>MTWHPARGQAAVHMHVLHLLFGPESGEGVVLLEGDVFLTPVDHQKDEDVQAIVRRLFGSGDVWFLVNHNSVHGLSKPSLCGPGEFPLLEPEAEWRRRASIHQTEADESLGFCSRVVGQEGGQSPGLRSYDRVRQSDENK</sequence>
<feature type="compositionally biased region" description="Basic and acidic residues" evidence="1">
    <location>
        <begin position="128"/>
        <end position="139"/>
    </location>
</feature>
<gene>
    <name evidence="2" type="ORF">PLEPLA_LOCUS21985</name>
</gene>
<dbReference type="Proteomes" id="UP001153269">
    <property type="component" value="Unassembled WGS sequence"/>
</dbReference>
<organism evidence="2 3">
    <name type="scientific">Pleuronectes platessa</name>
    <name type="common">European plaice</name>
    <dbReference type="NCBI Taxonomy" id="8262"/>
    <lineage>
        <taxon>Eukaryota</taxon>
        <taxon>Metazoa</taxon>
        <taxon>Chordata</taxon>
        <taxon>Craniata</taxon>
        <taxon>Vertebrata</taxon>
        <taxon>Euteleostomi</taxon>
        <taxon>Actinopterygii</taxon>
        <taxon>Neopterygii</taxon>
        <taxon>Teleostei</taxon>
        <taxon>Neoteleostei</taxon>
        <taxon>Acanthomorphata</taxon>
        <taxon>Carangaria</taxon>
        <taxon>Pleuronectiformes</taxon>
        <taxon>Pleuronectoidei</taxon>
        <taxon>Pleuronectidae</taxon>
        <taxon>Pleuronectes</taxon>
    </lineage>
</organism>
<reference evidence="2" key="1">
    <citation type="submission" date="2020-03" db="EMBL/GenBank/DDBJ databases">
        <authorList>
            <person name="Weist P."/>
        </authorList>
    </citation>
    <scope>NUCLEOTIDE SEQUENCE</scope>
</reference>
<evidence type="ECO:0000313" key="2">
    <source>
        <dbReference type="EMBL" id="CAB1433893.1"/>
    </source>
</evidence>
<feature type="region of interest" description="Disordered" evidence="1">
    <location>
        <begin position="116"/>
        <end position="139"/>
    </location>
</feature>
<dbReference type="AlphaFoldDB" id="A0A9N7YQ94"/>
<keyword evidence="3" id="KW-1185">Reference proteome</keyword>
<evidence type="ECO:0000256" key="1">
    <source>
        <dbReference type="SAM" id="MobiDB-lite"/>
    </source>
</evidence>
<evidence type="ECO:0000313" key="3">
    <source>
        <dbReference type="Proteomes" id="UP001153269"/>
    </source>
</evidence>
<protein>
    <submittedName>
        <fullName evidence="2">Uncharacterized protein</fullName>
    </submittedName>
</protein>
<comment type="caution">
    <text evidence="2">The sequence shown here is derived from an EMBL/GenBank/DDBJ whole genome shotgun (WGS) entry which is preliminary data.</text>
</comment>
<proteinExistence type="predicted"/>
<accession>A0A9N7YQ94</accession>